<dbReference type="AlphaFoldDB" id="A0A2V1N0Q3"/>
<dbReference type="PANTHER" id="PTHR45846:SF1">
    <property type="entry name" value="TRNA-DIHYDROURIDINE(47) SYNTHASE [NAD(P)(+)]-LIKE"/>
    <property type="match status" value="1"/>
</dbReference>
<feature type="binding site" evidence="9">
    <location>
        <position position="58"/>
    </location>
    <ligand>
        <name>FMN</name>
        <dbReference type="ChEBI" id="CHEBI:58210"/>
    </ligand>
</feature>
<name>A0A2V1N0Q3_9LACO</name>
<dbReference type="SUPFAM" id="SSF51395">
    <property type="entry name" value="FMN-linked oxidoreductases"/>
    <property type="match status" value="1"/>
</dbReference>
<keyword evidence="4 7" id="KW-0819">tRNA processing</keyword>
<evidence type="ECO:0000256" key="2">
    <source>
        <dbReference type="ARBA" id="ARBA00022630"/>
    </source>
</evidence>
<dbReference type="EC" id="1.3.1.-" evidence="7"/>
<reference evidence="11 12" key="1">
    <citation type="journal article" date="2018" name="Int. J. Syst. Evol. Microbiol.">
        <title>Lactobacillus bambusae sp. nov., isolated from a traditional fermented Ma-bamboo shoots of Taiwan.</title>
        <authorList>
            <person name="Wang L.-T."/>
        </authorList>
    </citation>
    <scope>NUCLEOTIDE SEQUENCE [LARGE SCALE GENOMIC DNA]</scope>
    <source>
        <strain evidence="11 12">BS-W1</strain>
    </source>
</reference>
<organism evidence="11 12">
    <name type="scientific">Levilactobacillus bambusae</name>
    <dbReference type="NCBI Taxonomy" id="2024736"/>
    <lineage>
        <taxon>Bacteria</taxon>
        <taxon>Bacillati</taxon>
        <taxon>Bacillota</taxon>
        <taxon>Bacilli</taxon>
        <taxon>Lactobacillales</taxon>
        <taxon>Lactobacillaceae</taxon>
        <taxon>Levilactobacillus</taxon>
    </lineage>
</organism>
<evidence type="ECO:0000256" key="8">
    <source>
        <dbReference type="PIRSR" id="PIRSR006621-1"/>
    </source>
</evidence>
<keyword evidence="12" id="KW-1185">Reference proteome</keyword>
<protein>
    <recommendedName>
        <fullName evidence="7">tRNA-dihydrouridine synthase</fullName>
        <ecNumber evidence="7">1.3.1.-</ecNumber>
    </recommendedName>
</protein>
<comment type="function">
    <text evidence="7">Catalyzes the synthesis of 5,6-dihydrouridine (D), a modified base found in the D-loop of most tRNAs, via the reduction of the C5-C6 double bond in target uridines.</text>
</comment>
<dbReference type="Pfam" id="PF01207">
    <property type="entry name" value="Dus"/>
    <property type="match status" value="1"/>
</dbReference>
<accession>A0A2V1N0Q3</accession>
<dbReference type="OrthoDB" id="9764501at2"/>
<dbReference type="GO" id="GO:0017150">
    <property type="term" value="F:tRNA dihydrouridine synthase activity"/>
    <property type="evidence" value="ECO:0007669"/>
    <property type="project" value="InterPro"/>
</dbReference>
<proteinExistence type="inferred from homology"/>
<dbReference type="InterPro" id="IPR035587">
    <property type="entry name" value="DUS-like_FMN-bd"/>
</dbReference>
<keyword evidence="5" id="KW-0521">NADP</keyword>
<sequence>MEAVTNAVFRGVVEQAGAPDLFYTEFTHAKSITHPKAKFAAQGRLYVPDSEPKFPVIQLWGNDGKDYETASVAVREMGYEAININMGCPAPTVIKNHGGSDMIRHPDDAAAVIAGAKKAGLPVSVKTRLGYSDLDEFREWIPFLLRQDVQTLMVHVRTRKEMSKVPAHYEVIDELIQMRDAIAPDTLIGINGDVENRTEAVQLALDHPGLDGVMIGRGIFHNPFCFETEPKSHTIGELVELLRLQLANFDKFSKRYDNPRFAYLKRFFKIYIKDFAGSNEARTELMDTTSTDDVRRVLDENPHIQAAVQSGELMKS</sequence>
<dbReference type="InterPro" id="IPR013785">
    <property type="entry name" value="Aldolase_TIM"/>
</dbReference>
<dbReference type="Proteomes" id="UP000245080">
    <property type="component" value="Unassembled WGS sequence"/>
</dbReference>
<comment type="similarity">
    <text evidence="7">Belongs to the dus family.</text>
</comment>
<feature type="binding site" evidence="9">
    <location>
        <position position="126"/>
    </location>
    <ligand>
        <name>FMN</name>
        <dbReference type="ChEBI" id="CHEBI:58210"/>
    </ligand>
</feature>
<gene>
    <name evidence="11" type="ORF">DCM90_04810</name>
</gene>
<feature type="domain" description="DUS-like FMN-binding" evidence="10">
    <location>
        <begin position="1"/>
        <end position="299"/>
    </location>
</feature>
<dbReference type="PIRSF" id="PIRSF006621">
    <property type="entry name" value="Dus"/>
    <property type="match status" value="1"/>
</dbReference>
<dbReference type="InterPro" id="IPR018517">
    <property type="entry name" value="tRNA_hU_synthase_CS"/>
</dbReference>
<evidence type="ECO:0000256" key="3">
    <source>
        <dbReference type="ARBA" id="ARBA00022643"/>
    </source>
</evidence>
<evidence type="ECO:0000313" key="12">
    <source>
        <dbReference type="Proteomes" id="UP000245080"/>
    </source>
</evidence>
<evidence type="ECO:0000256" key="7">
    <source>
        <dbReference type="PIRNR" id="PIRNR006621"/>
    </source>
</evidence>
<dbReference type="EMBL" id="QCXQ01000002">
    <property type="protein sequence ID" value="PWG00593.1"/>
    <property type="molecule type" value="Genomic_DNA"/>
</dbReference>
<dbReference type="PANTHER" id="PTHR45846">
    <property type="entry name" value="TRNA-DIHYDROURIDINE(47) SYNTHASE [NAD(P)(+)]-LIKE"/>
    <property type="match status" value="1"/>
</dbReference>
<evidence type="ECO:0000256" key="5">
    <source>
        <dbReference type="ARBA" id="ARBA00022857"/>
    </source>
</evidence>
<dbReference type="GO" id="GO:0003723">
    <property type="term" value="F:RNA binding"/>
    <property type="evidence" value="ECO:0007669"/>
    <property type="project" value="TreeGrafter"/>
</dbReference>
<keyword evidence="2 7" id="KW-0285">Flavoprotein</keyword>
<evidence type="ECO:0000259" key="10">
    <source>
        <dbReference type="Pfam" id="PF01207"/>
    </source>
</evidence>
<evidence type="ECO:0000256" key="4">
    <source>
        <dbReference type="ARBA" id="ARBA00022694"/>
    </source>
</evidence>
<evidence type="ECO:0000256" key="1">
    <source>
        <dbReference type="ARBA" id="ARBA00001917"/>
    </source>
</evidence>
<dbReference type="GO" id="GO:0050660">
    <property type="term" value="F:flavin adenine dinucleotide binding"/>
    <property type="evidence" value="ECO:0007669"/>
    <property type="project" value="InterPro"/>
</dbReference>
<keyword evidence="9" id="KW-0547">Nucleotide-binding</keyword>
<dbReference type="InterPro" id="IPR001269">
    <property type="entry name" value="DUS_fam"/>
</dbReference>
<evidence type="ECO:0000256" key="6">
    <source>
        <dbReference type="ARBA" id="ARBA00023002"/>
    </source>
</evidence>
<comment type="caution">
    <text evidence="11">The sequence shown here is derived from an EMBL/GenBank/DDBJ whole genome shotgun (WGS) entry which is preliminary data.</text>
</comment>
<feature type="binding site" evidence="9">
    <location>
        <begin position="216"/>
        <end position="217"/>
    </location>
    <ligand>
        <name>FMN</name>
        <dbReference type="ChEBI" id="CHEBI:58210"/>
    </ligand>
</feature>
<keyword evidence="6 7" id="KW-0560">Oxidoreductase</keyword>
<dbReference type="PROSITE" id="PS01136">
    <property type="entry name" value="UPF0034"/>
    <property type="match status" value="1"/>
</dbReference>
<keyword evidence="3 7" id="KW-0288">FMN</keyword>
<feature type="active site" description="Proton donor" evidence="8">
    <location>
        <position position="88"/>
    </location>
</feature>
<dbReference type="Gene3D" id="3.20.20.70">
    <property type="entry name" value="Aldolase class I"/>
    <property type="match status" value="1"/>
</dbReference>
<evidence type="ECO:0000313" key="11">
    <source>
        <dbReference type="EMBL" id="PWG00593.1"/>
    </source>
</evidence>
<feature type="binding site" evidence="9">
    <location>
        <position position="155"/>
    </location>
    <ligand>
        <name>FMN</name>
        <dbReference type="ChEBI" id="CHEBI:58210"/>
    </ligand>
</feature>
<evidence type="ECO:0000256" key="9">
    <source>
        <dbReference type="PIRSR" id="PIRSR006621-2"/>
    </source>
</evidence>
<comment type="cofactor">
    <cofactor evidence="1 7 9">
        <name>FMN</name>
        <dbReference type="ChEBI" id="CHEBI:58210"/>
    </cofactor>
</comment>
<dbReference type="CDD" id="cd02801">
    <property type="entry name" value="DUS_like_FMN"/>
    <property type="match status" value="1"/>
</dbReference>